<dbReference type="EMBL" id="JBEPML010000010">
    <property type="protein sequence ID" value="MET3792890.1"/>
    <property type="molecule type" value="Genomic_DNA"/>
</dbReference>
<dbReference type="PANTHER" id="PTHR35528:SF3">
    <property type="entry name" value="BLL1675 PROTEIN"/>
    <property type="match status" value="1"/>
</dbReference>
<evidence type="ECO:0000313" key="6">
    <source>
        <dbReference type="EMBL" id="MET3792890.1"/>
    </source>
</evidence>
<dbReference type="InterPro" id="IPR036397">
    <property type="entry name" value="RNaseH_sf"/>
</dbReference>
<dbReference type="NCBIfam" id="NF033587">
    <property type="entry name" value="transpos_IS6"/>
    <property type="match status" value="1"/>
</dbReference>
<dbReference type="Proteomes" id="UP001549076">
    <property type="component" value="Unassembled WGS sequence"/>
</dbReference>
<name>A0ABV2N1F2_9HYPH</name>
<sequence length="232" mass="27649">MFRGRHFDRSVILLCVRWYLAYNLSLRDLEEMMAERGLSVDHSTVHRWVVHFSPQLLERFNRRKRPVTGKWHIDETYIKVRGRWMYLYRAIDSVGDTVEFFFSEHRDLSAAKRFLRKALQRHGRPDRIVIDGSQTNREAIIACDGESRLRHRSRRLLKPIRIRQSQYLNNRIEQDHRRVKSRIQPMLGFKSIASAATILSVIEMVHMMRKRQARFAYNPCPSIAEQFEILAA</sequence>
<evidence type="ECO:0000256" key="1">
    <source>
        <dbReference type="ARBA" id="ARBA00002286"/>
    </source>
</evidence>
<evidence type="ECO:0000256" key="2">
    <source>
        <dbReference type="ARBA" id="ARBA00022578"/>
    </source>
</evidence>
<comment type="function">
    <text evidence="1">Involved in the transposition of the insertion sequence.</text>
</comment>
<evidence type="ECO:0000259" key="5">
    <source>
        <dbReference type="PROSITE" id="PS50994"/>
    </source>
</evidence>
<evidence type="ECO:0000256" key="3">
    <source>
        <dbReference type="ARBA" id="ARBA00023125"/>
    </source>
</evidence>
<gene>
    <name evidence="6" type="ORF">ABID37_003113</name>
</gene>
<keyword evidence="3" id="KW-0238">DNA-binding</keyword>
<dbReference type="PANTHER" id="PTHR35528">
    <property type="entry name" value="BLL1675 PROTEIN"/>
    <property type="match status" value="1"/>
</dbReference>
<keyword evidence="2" id="KW-0815">Transposition</keyword>
<dbReference type="InterPro" id="IPR047930">
    <property type="entry name" value="Transpos_IS6"/>
</dbReference>
<dbReference type="InterPro" id="IPR012337">
    <property type="entry name" value="RNaseH-like_sf"/>
</dbReference>
<dbReference type="SUPFAM" id="SSF53098">
    <property type="entry name" value="Ribonuclease H-like"/>
    <property type="match status" value="1"/>
</dbReference>
<proteinExistence type="predicted"/>
<dbReference type="Pfam" id="PF13610">
    <property type="entry name" value="DDE_Tnp_IS240"/>
    <property type="match status" value="1"/>
</dbReference>
<accession>A0ABV2N1F2</accession>
<keyword evidence="7" id="KW-1185">Reference proteome</keyword>
<feature type="domain" description="Integrase catalytic" evidence="5">
    <location>
        <begin position="62"/>
        <end position="227"/>
    </location>
</feature>
<dbReference type="PROSITE" id="PS50994">
    <property type="entry name" value="INTEGRASE"/>
    <property type="match status" value="1"/>
</dbReference>
<dbReference type="InterPro" id="IPR052183">
    <property type="entry name" value="IS_Transposase"/>
</dbReference>
<keyword evidence="4" id="KW-0233">DNA recombination</keyword>
<evidence type="ECO:0000256" key="4">
    <source>
        <dbReference type="ARBA" id="ARBA00023172"/>
    </source>
</evidence>
<evidence type="ECO:0000313" key="7">
    <source>
        <dbReference type="Proteomes" id="UP001549076"/>
    </source>
</evidence>
<organism evidence="6 7">
    <name type="scientific">Aquamicrobium terrae</name>
    <dbReference type="NCBI Taxonomy" id="1324945"/>
    <lineage>
        <taxon>Bacteria</taxon>
        <taxon>Pseudomonadati</taxon>
        <taxon>Pseudomonadota</taxon>
        <taxon>Alphaproteobacteria</taxon>
        <taxon>Hyphomicrobiales</taxon>
        <taxon>Phyllobacteriaceae</taxon>
        <taxon>Aquamicrobium</taxon>
    </lineage>
</organism>
<dbReference type="RefSeq" id="WP_354196308.1">
    <property type="nucleotide sequence ID" value="NZ_JBEPML010000010.1"/>
</dbReference>
<dbReference type="InterPro" id="IPR001584">
    <property type="entry name" value="Integrase_cat-core"/>
</dbReference>
<dbReference type="Gene3D" id="3.30.420.10">
    <property type="entry name" value="Ribonuclease H-like superfamily/Ribonuclease H"/>
    <property type="match status" value="1"/>
</dbReference>
<dbReference type="InterPro" id="IPR032874">
    <property type="entry name" value="DDE_dom"/>
</dbReference>
<reference evidence="6 7" key="1">
    <citation type="submission" date="2024-06" db="EMBL/GenBank/DDBJ databases">
        <title>Genomic Encyclopedia of Type Strains, Phase IV (KMG-IV): sequencing the most valuable type-strain genomes for metagenomic binning, comparative biology and taxonomic classification.</title>
        <authorList>
            <person name="Goeker M."/>
        </authorList>
    </citation>
    <scope>NUCLEOTIDE SEQUENCE [LARGE SCALE GENOMIC DNA]</scope>
    <source>
        <strain evidence="6 7">DSM 27865</strain>
    </source>
</reference>
<comment type="caution">
    <text evidence="6">The sequence shown here is derived from an EMBL/GenBank/DDBJ whole genome shotgun (WGS) entry which is preliminary data.</text>
</comment>
<protein>
    <submittedName>
        <fullName evidence="6">Transposase-like protein</fullName>
    </submittedName>
</protein>